<protein>
    <recommendedName>
        <fullName evidence="5">N-acetyltransferase domain-containing protein</fullName>
    </recommendedName>
</protein>
<dbReference type="RefSeq" id="WP_088156335.1">
    <property type="nucleotide sequence ID" value="NZ_NHON01000102.1"/>
</dbReference>
<dbReference type="GO" id="GO:0016874">
    <property type="term" value="F:ligase activity"/>
    <property type="evidence" value="ECO:0007669"/>
    <property type="project" value="UniProtKB-KW"/>
</dbReference>
<dbReference type="SUPFAM" id="SSF51735">
    <property type="entry name" value="NAD(P)-binding Rossmann-fold domains"/>
    <property type="match status" value="1"/>
</dbReference>
<reference evidence="7" key="1">
    <citation type="submission" date="2017-05" db="EMBL/GenBank/DDBJ databases">
        <authorList>
            <person name="Macchi M."/>
            <person name="Festa S."/>
            <person name="Coppotelli B.M."/>
            <person name="Morelli I.S."/>
        </authorList>
    </citation>
    <scope>NUCLEOTIDE SEQUENCE [LARGE SCALE GENOMIC DNA]</scope>
    <source>
        <strain evidence="7">I</strain>
    </source>
</reference>
<dbReference type="Gene3D" id="3.30.470.20">
    <property type="entry name" value="ATP-grasp fold, B domain"/>
    <property type="match status" value="1"/>
</dbReference>
<dbReference type="Gene3D" id="3.40.630.30">
    <property type="match status" value="1"/>
</dbReference>
<name>A0A211Z859_9PROT</name>
<dbReference type="InterPro" id="IPR016102">
    <property type="entry name" value="Succinyl-CoA_synth-like"/>
</dbReference>
<evidence type="ECO:0000313" key="7">
    <source>
        <dbReference type="Proteomes" id="UP000196655"/>
    </source>
</evidence>
<dbReference type="InterPro" id="IPR051538">
    <property type="entry name" value="Acyl-CoA_Synth/Transferase"/>
</dbReference>
<keyword evidence="7" id="KW-1185">Reference proteome</keyword>
<dbReference type="Pfam" id="PF13549">
    <property type="entry name" value="ATP-grasp_5"/>
    <property type="match status" value="1"/>
</dbReference>
<keyword evidence="3" id="KW-0547">Nucleotide-binding</keyword>
<dbReference type="SUPFAM" id="SSF52210">
    <property type="entry name" value="Succinyl-CoA synthetase domains"/>
    <property type="match status" value="2"/>
</dbReference>
<keyword evidence="2" id="KW-0436">Ligase</keyword>
<dbReference type="EMBL" id="NHON01000102">
    <property type="protein sequence ID" value="OWJ61431.1"/>
    <property type="molecule type" value="Genomic_DNA"/>
</dbReference>
<dbReference type="PROSITE" id="PS51186">
    <property type="entry name" value="GNAT"/>
    <property type="match status" value="1"/>
</dbReference>
<dbReference type="AlphaFoldDB" id="A0A211Z859"/>
<dbReference type="OrthoDB" id="9807426at2"/>
<dbReference type="InterPro" id="IPR000182">
    <property type="entry name" value="GNAT_dom"/>
</dbReference>
<dbReference type="SUPFAM" id="SSF55729">
    <property type="entry name" value="Acyl-CoA N-acyltransferases (Nat)"/>
    <property type="match status" value="1"/>
</dbReference>
<evidence type="ECO:0000256" key="1">
    <source>
        <dbReference type="ARBA" id="ARBA00022532"/>
    </source>
</evidence>
<dbReference type="PANTHER" id="PTHR43334:SF1">
    <property type="entry name" value="3-HYDROXYPROPIONATE--COA LIGASE [ADP-FORMING]"/>
    <property type="match status" value="1"/>
</dbReference>
<dbReference type="Gene3D" id="3.40.50.720">
    <property type="entry name" value="NAD(P)-binding Rossmann-like Domain"/>
    <property type="match status" value="1"/>
</dbReference>
<dbReference type="GO" id="GO:0016747">
    <property type="term" value="F:acyltransferase activity, transferring groups other than amino-acyl groups"/>
    <property type="evidence" value="ECO:0007669"/>
    <property type="project" value="InterPro"/>
</dbReference>
<dbReference type="SUPFAM" id="SSF56059">
    <property type="entry name" value="Glutathione synthetase ATP-binding domain-like"/>
    <property type="match status" value="1"/>
</dbReference>
<dbReference type="Pfam" id="PF00583">
    <property type="entry name" value="Acetyltransf_1"/>
    <property type="match status" value="1"/>
</dbReference>
<dbReference type="CDD" id="cd04301">
    <property type="entry name" value="NAT_SF"/>
    <property type="match status" value="1"/>
</dbReference>
<evidence type="ECO:0000259" key="5">
    <source>
        <dbReference type="PROSITE" id="PS51186"/>
    </source>
</evidence>
<gene>
    <name evidence="6" type="ORF">BWR60_31045</name>
</gene>
<dbReference type="InterPro" id="IPR016181">
    <property type="entry name" value="Acyl_CoA_acyltransferase"/>
</dbReference>
<evidence type="ECO:0000256" key="2">
    <source>
        <dbReference type="ARBA" id="ARBA00022598"/>
    </source>
</evidence>
<comment type="caution">
    <text evidence="6">The sequence shown here is derived from an EMBL/GenBank/DDBJ whole genome shotgun (WGS) entry which is preliminary data.</text>
</comment>
<dbReference type="STRING" id="1122125.GCA_000423185_01061"/>
<dbReference type="InterPro" id="IPR036291">
    <property type="entry name" value="NAD(P)-bd_dom_sf"/>
</dbReference>
<dbReference type="Pfam" id="PF13380">
    <property type="entry name" value="CoA_binding_2"/>
    <property type="match status" value="1"/>
</dbReference>
<dbReference type="Pfam" id="PF13607">
    <property type="entry name" value="Succ_CoA_lig"/>
    <property type="match status" value="1"/>
</dbReference>
<evidence type="ECO:0000256" key="3">
    <source>
        <dbReference type="ARBA" id="ARBA00022741"/>
    </source>
</evidence>
<feature type="domain" description="N-acetyltransferase" evidence="5">
    <location>
        <begin position="661"/>
        <end position="819"/>
    </location>
</feature>
<accession>A0A211Z859</accession>
<dbReference type="InterPro" id="IPR032875">
    <property type="entry name" value="Succ_CoA_lig_flav_dom"/>
</dbReference>
<proteinExistence type="predicted"/>
<dbReference type="PANTHER" id="PTHR43334">
    <property type="entry name" value="ACETATE--COA LIGASE [ADP-FORMING]"/>
    <property type="match status" value="1"/>
</dbReference>
<dbReference type="GO" id="GO:0005524">
    <property type="term" value="F:ATP binding"/>
    <property type="evidence" value="ECO:0007669"/>
    <property type="project" value="UniProtKB-KW"/>
</dbReference>
<dbReference type="Gene3D" id="3.40.50.261">
    <property type="entry name" value="Succinyl-CoA synthetase domains"/>
    <property type="match status" value="2"/>
</dbReference>
<evidence type="ECO:0000313" key="6">
    <source>
        <dbReference type="EMBL" id="OWJ61431.1"/>
    </source>
</evidence>
<keyword evidence="1" id="KW-0816">Tricarboxylic acid cycle</keyword>
<dbReference type="GO" id="GO:0006099">
    <property type="term" value="P:tricarboxylic acid cycle"/>
    <property type="evidence" value="ECO:0007669"/>
    <property type="project" value="UniProtKB-KW"/>
</dbReference>
<keyword evidence="4" id="KW-0067">ATP-binding</keyword>
<organism evidence="6 7">
    <name type="scientific">Inquilinus limosus</name>
    <dbReference type="NCBI Taxonomy" id="171674"/>
    <lineage>
        <taxon>Bacteria</taxon>
        <taxon>Pseudomonadati</taxon>
        <taxon>Pseudomonadota</taxon>
        <taxon>Alphaproteobacteria</taxon>
        <taxon>Rhodospirillales</taxon>
        <taxon>Rhodospirillaceae</taxon>
        <taxon>Inquilinus</taxon>
    </lineage>
</organism>
<dbReference type="InterPro" id="IPR003781">
    <property type="entry name" value="CoA-bd"/>
</dbReference>
<dbReference type="SMART" id="SM00881">
    <property type="entry name" value="CoA_binding"/>
    <property type="match status" value="1"/>
</dbReference>
<evidence type="ECO:0000256" key="4">
    <source>
        <dbReference type="ARBA" id="ARBA00022840"/>
    </source>
</evidence>
<dbReference type="Proteomes" id="UP000196655">
    <property type="component" value="Unassembled WGS sequence"/>
</dbReference>
<sequence>MSVRNLDALFRPASIALIADGPVGAVLARNLFAGGFDGPVMPVTQGARSVGSALAYPSVSALPMAPDLAVIAAPPETLPGLIAELGGRGTRAVAIVGTDRPPAAAATEAARRQAMLDAARPHLLRILGPDGFGLMVPHHGVNASLGHVAPLAGDLAFVSQSGAVAAAVLDRATRRGIGFSHVVSLGGKADVDFGDMLDWLAADARTRAVLLHVETISHARKFMSAARGAARTKLAVVIRPGRGAPGAGDADGLIGPDAVYDAAFRRAGMLRVFDLAELFDSVETLASGLKVGGERLAILTNGAGLGLLAAEALAEAGGAVAVPAQATMVRLQTVLPKGAAATASPGPIDLGDAAPADRFARSLEALLADPGRDAVLVVNGPSAIADPVEAARAVVDTVAAAAKRDGRRPPVLASWLGAGAEAGRLFAEAHIPAYDTPGQAARAFMHLARHRRNQILLMQTPPALPEEFEPDAAAAQAVIAAALAEGRDQLAPAEARSVLEAYRIPLAPEGAAPPPEAHPLVLGIDDDPLFGPVLLFGQGGAAAELLHDGVAALPPLNAVLARDLMMRARMWRLLQGYRGRPPADLDAVTLALVKLSQLAADLSEVTALRINPLLAGAGGVLALGAAIRVRPPLPLGTPRFAIRPYPQRLVQQLTLRDGREVTLRPVRPEDEPAIREMLQRSSPDDVRLRFFSAMRSFSHEFAARLTQIDYDREMALAAEAEEDGQRVILGAVRIIADPDGETAEYGIMVRSDLKGLGLGHRLMTEIIDYARSRGLKRIFGEVLRENVTMLRMAGELGFAREDVPDEPGIIHVTISLDGLPALSQHPA</sequence>